<feature type="compositionally biased region" description="Low complexity" evidence="1">
    <location>
        <begin position="146"/>
        <end position="160"/>
    </location>
</feature>
<dbReference type="EMBL" id="JAUEDM010000006">
    <property type="protein sequence ID" value="KAK3315479.1"/>
    <property type="molecule type" value="Genomic_DNA"/>
</dbReference>
<keyword evidence="3" id="KW-1185">Reference proteome</keyword>
<gene>
    <name evidence="2" type="ORF">B0H66DRAFT_565439</name>
</gene>
<dbReference type="Proteomes" id="UP001283341">
    <property type="component" value="Unassembled WGS sequence"/>
</dbReference>
<reference evidence="2" key="1">
    <citation type="journal article" date="2023" name="Mol. Phylogenet. Evol.">
        <title>Genome-scale phylogeny and comparative genomics of the fungal order Sordariales.</title>
        <authorList>
            <person name="Hensen N."/>
            <person name="Bonometti L."/>
            <person name="Westerberg I."/>
            <person name="Brannstrom I.O."/>
            <person name="Guillou S."/>
            <person name="Cros-Aarteil S."/>
            <person name="Calhoun S."/>
            <person name="Haridas S."/>
            <person name="Kuo A."/>
            <person name="Mondo S."/>
            <person name="Pangilinan J."/>
            <person name="Riley R."/>
            <person name="LaButti K."/>
            <person name="Andreopoulos B."/>
            <person name="Lipzen A."/>
            <person name="Chen C."/>
            <person name="Yan M."/>
            <person name="Daum C."/>
            <person name="Ng V."/>
            <person name="Clum A."/>
            <person name="Steindorff A."/>
            <person name="Ohm R.A."/>
            <person name="Martin F."/>
            <person name="Silar P."/>
            <person name="Natvig D.O."/>
            <person name="Lalanne C."/>
            <person name="Gautier V."/>
            <person name="Ament-Velasquez S.L."/>
            <person name="Kruys A."/>
            <person name="Hutchinson M.I."/>
            <person name="Powell A.J."/>
            <person name="Barry K."/>
            <person name="Miller A.N."/>
            <person name="Grigoriev I.V."/>
            <person name="Debuchy R."/>
            <person name="Gladieux P."/>
            <person name="Hiltunen Thoren M."/>
            <person name="Johannesson H."/>
        </authorList>
    </citation>
    <scope>NUCLEOTIDE SEQUENCE</scope>
    <source>
        <strain evidence="2">CBS 118394</strain>
    </source>
</reference>
<evidence type="ECO:0000313" key="2">
    <source>
        <dbReference type="EMBL" id="KAK3315479.1"/>
    </source>
</evidence>
<evidence type="ECO:0000256" key="1">
    <source>
        <dbReference type="SAM" id="MobiDB-lite"/>
    </source>
</evidence>
<feature type="compositionally biased region" description="Low complexity" evidence="1">
    <location>
        <begin position="66"/>
        <end position="78"/>
    </location>
</feature>
<evidence type="ECO:0000313" key="3">
    <source>
        <dbReference type="Proteomes" id="UP001283341"/>
    </source>
</evidence>
<protein>
    <submittedName>
        <fullName evidence="2">Uncharacterized protein</fullName>
    </submittedName>
</protein>
<feature type="region of interest" description="Disordered" evidence="1">
    <location>
        <begin position="66"/>
        <end position="170"/>
    </location>
</feature>
<sequence length="260" mass="27954">MGFKKYIPGLKPKPSTANISGQAQPLNANYPPAGYTGYPNNNPQNGFNSNIPSIQANNIYPIPESGAAHQQQQAQAGAFGSEPGMAMRPGPAPSFETSRSVSSGSAYSNGFSNSTNSLGARSSVTTTSSTSGHQGHGLGAGIRNFSSNSGKSSSTAKGVPVPGPVPNFPDPQITAADVRRCTKLLRQMFELHLELWTLMYTHGSDQPLRLMKKQQVDAILVDIHNMVGIWNAMPRESWTEEEYEEIKWIAQTLVDLPPPQ</sequence>
<dbReference type="AlphaFoldDB" id="A0AAE0HZF5"/>
<proteinExistence type="predicted"/>
<feature type="compositionally biased region" description="Low complexity" evidence="1">
    <location>
        <begin position="122"/>
        <end position="131"/>
    </location>
</feature>
<feature type="compositionally biased region" description="Polar residues" evidence="1">
    <location>
        <begin position="95"/>
        <end position="120"/>
    </location>
</feature>
<comment type="caution">
    <text evidence="2">The sequence shown here is derived from an EMBL/GenBank/DDBJ whole genome shotgun (WGS) entry which is preliminary data.</text>
</comment>
<organism evidence="2 3">
    <name type="scientific">Apodospora peruviana</name>
    <dbReference type="NCBI Taxonomy" id="516989"/>
    <lineage>
        <taxon>Eukaryota</taxon>
        <taxon>Fungi</taxon>
        <taxon>Dikarya</taxon>
        <taxon>Ascomycota</taxon>
        <taxon>Pezizomycotina</taxon>
        <taxon>Sordariomycetes</taxon>
        <taxon>Sordariomycetidae</taxon>
        <taxon>Sordariales</taxon>
        <taxon>Lasiosphaeriaceae</taxon>
        <taxon>Apodospora</taxon>
    </lineage>
</organism>
<name>A0AAE0HZF5_9PEZI</name>
<accession>A0AAE0HZF5</accession>
<reference evidence="2" key="2">
    <citation type="submission" date="2023-06" db="EMBL/GenBank/DDBJ databases">
        <authorList>
            <consortium name="Lawrence Berkeley National Laboratory"/>
            <person name="Haridas S."/>
            <person name="Hensen N."/>
            <person name="Bonometti L."/>
            <person name="Westerberg I."/>
            <person name="Brannstrom I.O."/>
            <person name="Guillou S."/>
            <person name="Cros-Aarteil S."/>
            <person name="Calhoun S."/>
            <person name="Kuo A."/>
            <person name="Mondo S."/>
            <person name="Pangilinan J."/>
            <person name="Riley R."/>
            <person name="Labutti K."/>
            <person name="Andreopoulos B."/>
            <person name="Lipzen A."/>
            <person name="Chen C."/>
            <person name="Yanf M."/>
            <person name="Daum C."/>
            <person name="Ng V."/>
            <person name="Clum A."/>
            <person name="Steindorff A."/>
            <person name="Ohm R."/>
            <person name="Martin F."/>
            <person name="Silar P."/>
            <person name="Natvig D."/>
            <person name="Lalanne C."/>
            <person name="Gautier V."/>
            <person name="Ament-Velasquez S.L."/>
            <person name="Kruys A."/>
            <person name="Hutchinson M.I."/>
            <person name="Powell A.J."/>
            <person name="Barry K."/>
            <person name="Miller A.N."/>
            <person name="Grigoriev I.V."/>
            <person name="Debuchy R."/>
            <person name="Gladieux P."/>
            <person name="Thoren M.H."/>
            <person name="Johannesson H."/>
        </authorList>
    </citation>
    <scope>NUCLEOTIDE SEQUENCE</scope>
    <source>
        <strain evidence="2">CBS 118394</strain>
    </source>
</reference>